<dbReference type="InterPro" id="IPR001138">
    <property type="entry name" value="Zn2Cys6_DnaBD"/>
</dbReference>
<evidence type="ECO:0000256" key="3">
    <source>
        <dbReference type="ARBA" id="ARBA00023125"/>
    </source>
</evidence>
<proteinExistence type="predicted"/>
<dbReference type="InterPro" id="IPR013700">
    <property type="entry name" value="AflR"/>
</dbReference>
<dbReference type="GO" id="GO:0003677">
    <property type="term" value="F:DNA binding"/>
    <property type="evidence" value="ECO:0007669"/>
    <property type="project" value="UniProtKB-KW"/>
</dbReference>
<evidence type="ECO:0000313" key="9">
    <source>
        <dbReference type="Proteomes" id="UP001217918"/>
    </source>
</evidence>
<accession>A0AAD9I6J4</accession>
<dbReference type="SUPFAM" id="SSF57701">
    <property type="entry name" value="Zn2/Cys6 DNA-binding domain"/>
    <property type="match status" value="1"/>
</dbReference>
<sequence>MFGTIRLSHRAEDSNFVESIDGDAYSKLEGKLPRRRACDNCRARKVRCNGVKPACDRCKAQAADATPGSVPTLPCQCLPILSGLLRQLDQHLQQSPRPSPPPDAHGPSRGRGRSRARRAGPASELAWQRETCNKCARVLQCPQCVADTDVVTLLILACDKLVLLAHQALGGYHLPAQSPGAGVSAVLDLADGGGQCLGGAALFVGDYRLDAAEEQHAILRQLFGFQVRKVIALVRVVKETAGVGPSQAQKAMVGNVERQAARLHEALEEACGWKAALE</sequence>
<dbReference type="AlphaFoldDB" id="A0AAD9I6J4"/>
<dbReference type="InterPro" id="IPR036864">
    <property type="entry name" value="Zn2-C6_fun-type_DNA-bd_sf"/>
</dbReference>
<keyword evidence="9" id="KW-1185">Reference proteome</keyword>
<keyword evidence="3" id="KW-0238">DNA-binding</keyword>
<name>A0AAD9I6J4_9PEZI</name>
<protein>
    <recommendedName>
        <fullName evidence="7">Zn(2)-C6 fungal-type domain-containing protein</fullName>
    </recommendedName>
</protein>
<evidence type="ECO:0000256" key="4">
    <source>
        <dbReference type="ARBA" id="ARBA00023163"/>
    </source>
</evidence>
<dbReference type="EMBL" id="JAQQPM010000005">
    <property type="protein sequence ID" value="KAK2071559.1"/>
    <property type="molecule type" value="Genomic_DNA"/>
</dbReference>
<organism evidence="8 9">
    <name type="scientific">Phyllachora maydis</name>
    <dbReference type="NCBI Taxonomy" id="1825666"/>
    <lineage>
        <taxon>Eukaryota</taxon>
        <taxon>Fungi</taxon>
        <taxon>Dikarya</taxon>
        <taxon>Ascomycota</taxon>
        <taxon>Pezizomycotina</taxon>
        <taxon>Sordariomycetes</taxon>
        <taxon>Sordariomycetidae</taxon>
        <taxon>Phyllachorales</taxon>
        <taxon>Phyllachoraceae</taxon>
        <taxon>Phyllachora</taxon>
    </lineage>
</organism>
<keyword evidence="2" id="KW-0805">Transcription regulation</keyword>
<dbReference type="GO" id="GO:0045122">
    <property type="term" value="P:aflatoxin biosynthetic process"/>
    <property type="evidence" value="ECO:0007669"/>
    <property type="project" value="InterPro"/>
</dbReference>
<keyword evidence="5" id="KW-0539">Nucleus</keyword>
<evidence type="ECO:0000313" key="8">
    <source>
        <dbReference type="EMBL" id="KAK2071559.1"/>
    </source>
</evidence>
<dbReference type="Proteomes" id="UP001217918">
    <property type="component" value="Unassembled WGS sequence"/>
</dbReference>
<keyword evidence="4" id="KW-0804">Transcription</keyword>
<evidence type="ECO:0000256" key="2">
    <source>
        <dbReference type="ARBA" id="ARBA00023015"/>
    </source>
</evidence>
<comment type="caution">
    <text evidence="8">The sequence shown here is derived from an EMBL/GenBank/DDBJ whole genome shotgun (WGS) entry which is preliminary data.</text>
</comment>
<dbReference type="GO" id="GO:0000981">
    <property type="term" value="F:DNA-binding transcription factor activity, RNA polymerase II-specific"/>
    <property type="evidence" value="ECO:0007669"/>
    <property type="project" value="InterPro"/>
</dbReference>
<feature type="region of interest" description="Disordered" evidence="6">
    <location>
        <begin position="90"/>
        <end position="122"/>
    </location>
</feature>
<evidence type="ECO:0000256" key="5">
    <source>
        <dbReference type="ARBA" id="ARBA00023242"/>
    </source>
</evidence>
<evidence type="ECO:0000256" key="6">
    <source>
        <dbReference type="SAM" id="MobiDB-lite"/>
    </source>
</evidence>
<reference evidence="8" key="1">
    <citation type="journal article" date="2023" name="Mol. Plant Microbe Interact.">
        <title>Elucidating the Obligate Nature and Biological Capacity of an Invasive Fungal Corn Pathogen.</title>
        <authorList>
            <person name="MacCready J.S."/>
            <person name="Roggenkamp E.M."/>
            <person name="Gdanetz K."/>
            <person name="Chilvers M.I."/>
        </authorList>
    </citation>
    <scope>NUCLEOTIDE SEQUENCE</scope>
    <source>
        <strain evidence="8">PM02</strain>
    </source>
</reference>
<feature type="domain" description="Zn(2)-C6 fungal-type" evidence="7">
    <location>
        <begin position="37"/>
        <end position="75"/>
    </location>
</feature>
<dbReference type="Pfam" id="PF00172">
    <property type="entry name" value="Zn_clus"/>
    <property type="match status" value="1"/>
</dbReference>
<evidence type="ECO:0000259" key="7">
    <source>
        <dbReference type="PROSITE" id="PS50048"/>
    </source>
</evidence>
<dbReference type="GO" id="GO:0008270">
    <property type="term" value="F:zinc ion binding"/>
    <property type="evidence" value="ECO:0007669"/>
    <property type="project" value="InterPro"/>
</dbReference>
<dbReference type="Gene3D" id="4.10.240.10">
    <property type="entry name" value="Zn(2)-C6 fungal-type DNA-binding domain"/>
    <property type="match status" value="1"/>
</dbReference>
<dbReference type="CDD" id="cd00067">
    <property type="entry name" value="GAL4"/>
    <property type="match status" value="1"/>
</dbReference>
<gene>
    <name evidence="8" type="ORF">P8C59_005972</name>
</gene>
<feature type="compositionally biased region" description="Basic residues" evidence="6">
    <location>
        <begin position="108"/>
        <end position="118"/>
    </location>
</feature>
<dbReference type="PROSITE" id="PS50048">
    <property type="entry name" value="ZN2_CY6_FUNGAL_2"/>
    <property type="match status" value="1"/>
</dbReference>
<evidence type="ECO:0000256" key="1">
    <source>
        <dbReference type="ARBA" id="ARBA00022723"/>
    </source>
</evidence>
<dbReference type="Pfam" id="PF08493">
    <property type="entry name" value="AflR"/>
    <property type="match status" value="1"/>
</dbReference>
<dbReference type="GO" id="GO:0005634">
    <property type="term" value="C:nucleus"/>
    <property type="evidence" value="ECO:0007669"/>
    <property type="project" value="InterPro"/>
</dbReference>
<keyword evidence="1" id="KW-0479">Metal-binding</keyword>